<feature type="compositionally biased region" description="Basic and acidic residues" evidence="1">
    <location>
        <begin position="28"/>
        <end position="53"/>
    </location>
</feature>
<dbReference type="AlphaFoldDB" id="A0ABD1V0L5"/>
<evidence type="ECO:0000313" key="2">
    <source>
        <dbReference type="EMBL" id="KAL2530851.1"/>
    </source>
</evidence>
<keyword evidence="3" id="KW-1185">Reference proteome</keyword>
<sequence length="106" mass="12034">MSKIKAKSTKNHDARFKFEDQLSSTAKRKLEDHSWSPDHVKFQGLHSVDEKMKSPNPLYDSNKTSFLELKHEASTKEGSRIGDDGNTNNSSKGDERPTSHSLRPQH</sequence>
<organism evidence="2 3">
    <name type="scientific">Forsythia ovata</name>
    <dbReference type="NCBI Taxonomy" id="205694"/>
    <lineage>
        <taxon>Eukaryota</taxon>
        <taxon>Viridiplantae</taxon>
        <taxon>Streptophyta</taxon>
        <taxon>Embryophyta</taxon>
        <taxon>Tracheophyta</taxon>
        <taxon>Spermatophyta</taxon>
        <taxon>Magnoliopsida</taxon>
        <taxon>eudicotyledons</taxon>
        <taxon>Gunneridae</taxon>
        <taxon>Pentapetalae</taxon>
        <taxon>asterids</taxon>
        <taxon>lamiids</taxon>
        <taxon>Lamiales</taxon>
        <taxon>Oleaceae</taxon>
        <taxon>Forsythieae</taxon>
        <taxon>Forsythia</taxon>
    </lineage>
</organism>
<feature type="compositionally biased region" description="Basic and acidic residues" evidence="1">
    <location>
        <begin position="10"/>
        <end position="20"/>
    </location>
</feature>
<evidence type="ECO:0000256" key="1">
    <source>
        <dbReference type="SAM" id="MobiDB-lite"/>
    </source>
</evidence>
<gene>
    <name evidence="2" type="ORF">Fot_23452</name>
</gene>
<reference evidence="3" key="1">
    <citation type="submission" date="2024-07" db="EMBL/GenBank/DDBJ databases">
        <title>Two chromosome-level genome assemblies of Korean endemic species Abeliophyllum distichum and Forsythia ovata (Oleaceae).</title>
        <authorList>
            <person name="Jang H."/>
        </authorList>
    </citation>
    <scope>NUCLEOTIDE SEQUENCE [LARGE SCALE GENOMIC DNA]</scope>
</reference>
<protein>
    <submittedName>
        <fullName evidence="2">Transcription factor bHLH</fullName>
    </submittedName>
</protein>
<evidence type="ECO:0000313" key="3">
    <source>
        <dbReference type="Proteomes" id="UP001604277"/>
    </source>
</evidence>
<dbReference type="Proteomes" id="UP001604277">
    <property type="component" value="Unassembled WGS sequence"/>
</dbReference>
<feature type="compositionally biased region" description="Basic and acidic residues" evidence="1">
    <location>
        <begin position="68"/>
        <end position="83"/>
    </location>
</feature>
<dbReference type="EMBL" id="JBFOLJ010000006">
    <property type="protein sequence ID" value="KAL2530851.1"/>
    <property type="molecule type" value="Genomic_DNA"/>
</dbReference>
<name>A0ABD1V0L5_9LAMI</name>
<proteinExistence type="predicted"/>
<comment type="caution">
    <text evidence="2">The sequence shown here is derived from an EMBL/GenBank/DDBJ whole genome shotgun (WGS) entry which is preliminary data.</text>
</comment>
<feature type="region of interest" description="Disordered" evidence="1">
    <location>
        <begin position="1"/>
        <end position="106"/>
    </location>
</feature>
<accession>A0ABD1V0L5</accession>